<dbReference type="PIRSF" id="PIRSF006162">
    <property type="entry name" value="PgpA"/>
    <property type="match status" value="1"/>
</dbReference>
<accession>A0A1F7FBZ8</accession>
<feature type="transmembrane region" description="Helical" evidence="1">
    <location>
        <begin position="133"/>
        <end position="155"/>
    </location>
</feature>
<dbReference type="InterPro" id="IPR007686">
    <property type="entry name" value="YutG/PgpA"/>
</dbReference>
<organism evidence="3 4">
    <name type="scientific">Candidatus Raymondbacteria bacterium RIFOXYD12_FULL_49_13</name>
    <dbReference type="NCBI Taxonomy" id="1817890"/>
    <lineage>
        <taxon>Bacteria</taxon>
        <taxon>Raymondiibacteriota</taxon>
    </lineage>
</organism>
<dbReference type="GO" id="GO:0008962">
    <property type="term" value="F:phosphatidylglycerophosphatase activity"/>
    <property type="evidence" value="ECO:0007669"/>
    <property type="project" value="InterPro"/>
</dbReference>
<reference evidence="3 4" key="1">
    <citation type="journal article" date="2016" name="Nat. Commun.">
        <title>Thousands of microbial genomes shed light on interconnected biogeochemical processes in an aquifer system.</title>
        <authorList>
            <person name="Anantharaman K."/>
            <person name="Brown C.T."/>
            <person name="Hug L.A."/>
            <person name="Sharon I."/>
            <person name="Castelle C.J."/>
            <person name="Probst A.J."/>
            <person name="Thomas B.C."/>
            <person name="Singh A."/>
            <person name="Wilkins M.J."/>
            <person name="Karaoz U."/>
            <person name="Brodie E.L."/>
            <person name="Williams K.H."/>
            <person name="Hubbard S.S."/>
            <person name="Banfield J.F."/>
        </authorList>
    </citation>
    <scope>NUCLEOTIDE SEQUENCE [LARGE SCALE GENOMIC DNA]</scope>
</reference>
<dbReference type="PANTHER" id="PTHR36305:SF1">
    <property type="entry name" value="PHOSPHATIDYLGLYCEROPHOSPHATASE A"/>
    <property type="match status" value="1"/>
</dbReference>
<proteinExistence type="predicted"/>
<feature type="domain" description="YutG/PgpA" evidence="2">
    <location>
        <begin position="8"/>
        <end position="154"/>
    </location>
</feature>
<dbReference type="EMBL" id="MFYX01000077">
    <property type="protein sequence ID" value="OGK04007.1"/>
    <property type="molecule type" value="Genomic_DNA"/>
</dbReference>
<dbReference type="GO" id="GO:0006629">
    <property type="term" value="P:lipid metabolic process"/>
    <property type="evidence" value="ECO:0007669"/>
    <property type="project" value="InterPro"/>
</dbReference>
<name>A0A1F7FBZ8_UNCRA</name>
<sequence>MRFIAYCIGTFFFAGKAPIASGTAGSFAALIPLAAAAMFAPAPLFSVILSCGILFFIAAGIPAAAYIENAEGVRDPGIVVIDEAAGQWVTFLFVPPAVIIAHWWVLPAGFFLFRFFDITKVFPIRRAEDLPGGVGIMMDDVLAGMYACALLNLLVRFAA</sequence>
<dbReference type="AlphaFoldDB" id="A0A1F7FBZ8"/>
<dbReference type="Pfam" id="PF04608">
    <property type="entry name" value="PgpA"/>
    <property type="match status" value="1"/>
</dbReference>
<dbReference type="CDD" id="cd06971">
    <property type="entry name" value="PgpA"/>
    <property type="match status" value="1"/>
</dbReference>
<protein>
    <recommendedName>
        <fullName evidence="2">YutG/PgpA domain-containing protein</fullName>
    </recommendedName>
</protein>
<evidence type="ECO:0000313" key="3">
    <source>
        <dbReference type="EMBL" id="OGK04007.1"/>
    </source>
</evidence>
<keyword evidence="1" id="KW-0812">Transmembrane</keyword>
<dbReference type="InterPro" id="IPR026037">
    <property type="entry name" value="PgpA"/>
</dbReference>
<dbReference type="Proteomes" id="UP000179243">
    <property type="component" value="Unassembled WGS sequence"/>
</dbReference>
<evidence type="ECO:0000256" key="1">
    <source>
        <dbReference type="SAM" id="Phobius"/>
    </source>
</evidence>
<dbReference type="PANTHER" id="PTHR36305">
    <property type="entry name" value="PHOSPHATIDYLGLYCEROPHOSPHATASE A"/>
    <property type="match status" value="1"/>
</dbReference>
<dbReference type="InterPro" id="IPR036681">
    <property type="entry name" value="PgpA-like_sf"/>
</dbReference>
<dbReference type="SUPFAM" id="SSF101307">
    <property type="entry name" value="YutG-like"/>
    <property type="match status" value="1"/>
</dbReference>
<feature type="transmembrane region" description="Helical" evidence="1">
    <location>
        <begin position="88"/>
        <end position="113"/>
    </location>
</feature>
<gene>
    <name evidence="3" type="ORF">A2519_00685</name>
</gene>
<comment type="caution">
    <text evidence="3">The sequence shown here is derived from an EMBL/GenBank/DDBJ whole genome shotgun (WGS) entry which is preliminary data.</text>
</comment>
<evidence type="ECO:0000313" key="4">
    <source>
        <dbReference type="Proteomes" id="UP000179243"/>
    </source>
</evidence>
<keyword evidence="1" id="KW-1133">Transmembrane helix</keyword>
<keyword evidence="1" id="KW-0472">Membrane</keyword>
<feature type="transmembrane region" description="Helical" evidence="1">
    <location>
        <begin position="44"/>
        <end position="67"/>
    </location>
</feature>
<evidence type="ECO:0000259" key="2">
    <source>
        <dbReference type="Pfam" id="PF04608"/>
    </source>
</evidence>